<dbReference type="GO" id="GO:0030416">
    <property type="term" value="P:methylamine metabolic process"/>
    <property type="evidence" value="ECO:0007669"/>
    <property type="project" value="InterPro"/>
</dbReference>
<feature type="domain" description="Methylamine utilisation protein MauE" evidence="6">
    <location>
        <begin position="2"/>
        <end position="131"/>
    </location>
</feature>
<comment type="caution">
    <text evidence="7">The sequence shown here is derived from an EMBL/GenBank/DDBJ whole genome shotgun (WGS) entry which is preliminary data.</text>
</comment>
<keyword evidence="4 5" id="KW-0472">Membrane</keyword>
<evidence type="ECO:0000256" key="4">
    <source>
        <dbReference type="ARBA" id="ARBA00023136"/>
    </source>
</evidence>
<accession>A0A4U3MLQ2</accession>
<evidence type="ECO:0000256" key="2">
    <source>
        <dbReference type="ARBA" id="ARBA00022692"/>
    </source>
</evidence>
<proteinExistence type="predicted"/>
<feature type="transmembrane region" description="Helical" evidence="5">
    <location>
        <begin position="6"/>
        <end position="24"/>
    </location>
</feature>
<evidence type="ECO:0000256" key="3">
    <source>
        <dbReference type="ARBA" id="ARBA00022989"/>
    </source>
</evidence>
<dbReference type="AlphaFoldDB" id="A0A4U3MLQ2"/>
<dbReference type="InterPro" id="IPR009908">
    <property type="entry name" value="Methylamine_util_MauE"/>
</dbReference>
<dbReference type="Pfam" id="PF07291">
    <property type="entry name" value="MauE"/>
    <property type="match status" value="1"/>
</dbReference>
<evidence type="ECO:0000256" key="5">
    <source>
        <dbReference type="SAM" id="Phobius"/>
    </source>
</evidence>
<name>A0A4U3MLQ2_9ACTN</name>
<evidence type="ECO:0000256" key="1">
    <source>
        <dbReference type="ARBA" id="ARBA00004141"/>
    </source>
</evidence>
<keyword evidence="2 5" id="KW-0812">Transmembrane</keyword>
<protein>
    <recommendedName>
        <fullName evidence="6">Methylamine utilisation protein MauE domain-containing protein</fullName>
    </recommendedName>
</protein>
<feature type="transmembrane region" description="Helical" evidence="5">
    <location>
        <begin position="143"/>
        <end position="163"/>
    </location>
</feature>
<keyword evidence="8" id="KW-1185">Reference proteome</keyword>
<dbReference type="RefSeq" id="WP_137245874.1">
    <property type="nucleotide sequence ID" value="NZ_SZQA01000003.1"/>
</dbReference>
<dbReference type="OrthoDB" id="3474716at2"/>
<gene>
    <name evidence="7" type="ORF">FDA94_05190</name>
</gene>
<dbReference type="Proteomes" id="UP000308705">
    <property type="component" value="Unassembled WGS sequence"/>
</dbReference>
<evidence type="ECO:0000313" key="7">
    <source>
        <dbReference type="EMBL" id="TKK90401.1"/>
    </source>
</evidence>
<reference evidence="7 8" key="1">
    <citation type="submission" date="2019-04" db="EMBL/GenBank/DDBJ databases">
        <title>Herbidospora sp. NEAU-GS14.nov., a novel actinomycete isolated from soil.</title>
        <authorList>
            <person name="Han L."/>
        </authorList>
    </citation>
    <scope>NUCLEOTIDE SEQUENCE [LARGE SCALE GENOMIC DNA]</scope>
    <source>
        <strain evidence="7 8">NEAU-GS14</strain>
    </source>
</reference>
<dbReference type="EMBL" id="SZQA01000003">
    <property type="protein sequence ID" value="TKK90401.1"/>
    <property type="molecule type" value="Genomic_DNA"/>
</dbReference>
<dbReference type="GO" id="GO:0016020">
    <property type="term" value="C:membrane"/>
    <property type="evidence" value="ECO:0007669"/>
    <property type="project" value="UniProtKB-SubCell"/>
</dbReference>
<comment type="subcellular location">
    <subcellularLocation>
        <location evidence="1">Membrane</location>
        <topology evidence="1">Multi-pass membrane protein</topology>
    </subcellularLocation>
</comment>
<keyword evidence="3 5" id="KW-1133">Transmembrane helix</keyword>
<feature type="transmembrane region" description="Helical" evidence="5">
    <location>
        <begin position="112"/>
        <end position="131"/>
    </location>
</feature>
<feature type="transmembrane region" description="Helical" evidence="5">
    <location>
        <begin position="51"/>
        <end position="69"/>
    </location>
</feature>
<sequence>MVAAAAQPILVFMLVIGGVAKLVTAGRDSEPGAFGRLGPAVLAPESWRKNALICCAIGEFGLVAGLLLVDHPAPRWMTVAFFTVATYVLYDLRRRRPDAGCGCFGDVSATPVGLRAISRTLVLTGMAVIVALDGSPGLPAPDWQVLAWLAGFTVVLLALSPEIEETYARLKYRAPCELRPFAPERAAARLRSSAVWRNHVHLLGSELPSDSWRELCWRFFVFEALNGAEVVFAVYLSGRRPPVRVAVVGGHTPIQQSIPVSASL</sequence>
<evidence type="ECO:0000259" key="6">
    <source>
        <dbReference type="Pfam" id="PF07291"/>
    </source>
</evidence>
<organism evidence="7 8">
    <name type="scientific">Herbidospora galbida</name>
    <dbReference type="NCBI Taxonomy" id="2575442"/>
    <lineage>
        <taxon>Bacteria</taxon>
        <taxon>Bacillati</taxon>
        <taxon>Actinomycetota</taxon>
        <taxon>Actinomycetes</taxon>
        <taxon>Streptosporangiales</taxon>
        <taxon>Streptosporangiaceae</taxon>
        <taxon>Herbidospora</taxon>
    </lineage>
</organism>
<feature type="transmembrane region" description="Helical" evidence="5">
    <location>
        <begin position="75"/>
        <end position="92"/>
    </location>
</feature>
<evidence type="ECO:0000313" key="8">
    <source>
        <dbReference type="Proteomes" id="UP000308705"/>
    </source>
</evidence>